<proteinExistence type="inferred from homology"/>
<evidence type="ECO:0000256" key="9">
    <source>
        <dbReference type="ARBA" id="ARBA00029596"/>
    </source>
</evidence>
<dbReference type="PANTHER" id="PTHR33254">
    <property type="entry name" value="4-HYDROXY-4-METHYL-2-OXOGLUTARATE ALDOLASE 3-RELATED"/>
    <property type="match status" value="1"/>
</dbReference>
<reference evidence="14 15" key="1">
    <citation type="submission" date="2021-03" db="EMBL/GenBank/DDBJ databases">
        <title>Genomic Encyclopedia of Type Strains, Phase IV (KMG-IV): sequencing the most valuable type-strain genomes for metagenomic binning, comparative biology and taxonomic classification.</title>
        <authorList>
            <person name="Goeker M."/>
        </authorList>
    </citation>
    <scope>NUCLEOTIDE SEQUENCE [LARGE SCALE GENOMIC DNA]</scope>
    <source>
        <strain evidence="14 15">DSM 24950</strain>
    </source>
</reference>
<evidence type="ECO:0000313" key="15">
    <source>
        <dbReference type="Proteomes" id="UP001519344"/>
    </source>
</evidence>
<evidence type="ECO:0000256" key="12">
    <source>
        <dbReference type="ARBA" id="ARBA00047973"/>
    </source>
</evidence>
<dbReference type="EC" id="4.1.3.17" evidence="5"/>
<evidence type="ECO:0000256" key="1">
    <source>
        <dbReference type="ARBA" id="ARBA00001342"/>
    </source>
</evidence>
<dbReference type="InterPro" id="IPR036704">
    <property type="entry name" value="RraA/RraA-like_sf"/>
</dbReference>
<evidence type="ECO:0000256" key="4">
    <source>
        <dbReference type="ARBA" id="ARBA00011233"/>
    </source>
</evidence>
<name>A0ABS4I5J1_9BACL</name>
<comment type="cofactor">
    <cofactor evidence="2">
        <name>a divalent metal cation</name>
        <dbReference type="ChEBI" id="CHEBI:60240"/>
    </cofactor>
</comment>
<keyword evidence="13" id="KW-0694">RNA-binding</keyword>
<gene>
    <name evidence="14" type="ORF">J2Z65_005434</name>
</gene>
<comment type="catalytic activity">
    <reaction evidence="12">
        <text>oxaloacetate + H(+) = pyruvate + CO2</text>
        <dbReference type="Rhea" id="RHEA:15641"/>
        <dbReference type="ChEBI" id="CHEBI:15361"/>
        <dbReference type="ChEBI" id="CHEBI:15378"/>
        <dbReference type="ChEBI" id="CHEBI:16452"/>
        <dbReference type="ChEBI" id="CHEBI:16526"/>
        <dbReference type="EC" id="4.1.1.112"/>
    </reaction>
</comment>
<dbReference type="Proteomes" id="UP001519344">
    <property type="component" value="Unassembled WGS sequence"/>
</dbReference>
<evidence type="ECO:0000256" key="5">
    <source>
        <dbReference type="ARBA" id="ARBA00012213"/>
    </source>
</evidence>
<dbReference type="EC" id="4.1.1.112" evidence="6"/>
<keyword evidence="15" id="KW-1185">Reference proteome</keyword>
<accession>A0ABS4I5J1</accession>
<sequence length="235" mass="26560">MSKDYMSKEERQNLLALYKDLRVADVRDGMDWNMKHHYGTVHHEIRPLYRTRAVGIAQTSRYIPYQGEIPKMAPDEYTEWAKWYYANITNNKGMKASEPGDFVVIDQSGVDVGILGSNNSLQYFSQGAVGFITNGGVRDTDELIMQEVPVWSKFISQKMNQGRIQFDANDVPVNIGGVVVHPGDVIVADGDGVIVVPRKIAVEVAKYAHQELKSDKAGRRRIYEAMNRELDHTVI</sequence>
<evidence type="ECO:0000256" key="11">
    <source>
        <dbReference type="ARBA" id="ARBA00032305"/>
    </source>
</evidence>
<evidence type="ECO:0000256" key="3">
    <source>
        <dbReference type="ARBA" id="ARBA00008621"/>
    </source>
</evidence>
<dbReference type="Gene3D" id="3.50.30.40">
    <property type="entry name" value="Ribonuclease E inhibitor RraA/RraA-like"/>
    <property type="match status" value="1"/>
</dbReference>
<dbReference type="SUPFAM" id="SSF89562">
    <property type="entry name" value="RraA-like"/>
    <property type="match status" value="1"/>
</dbReference>
<dbReference type="EMBL" id="JAGGKV010000019">
    <property type="protein sequence ID" value="MBP1966175.1"/>
    <property type="molecule type" value="Genomic_DNA"/>
</dbReference>
<evidence type="ECO:0000313" key="14">
    <source>
        <dbReference type="EMBL" id="MBP1966175.1"/>
    </source>
</evidence>
<dbReference type="Pfam" id="PF03737">
    <property type="entry name" value="RraA-like"/>
    <property type="match status" value="1"/>
</dbReference>
<comment type="similarity">
    <text evidence="3">Belongs to the class II aldolase/RraA-like family.</text>
</comment>
<comment type="caution">
    <text evidence="14">The sequence shown here is derived from an EMBL/GenBank/DDBJ whole genome shotgun (WGS) entry which is preliminary data.</text>
</comment>
<comment type="catalytic activity">
    <reaction evidence="1">
        <text>4-hydroxy-4-methyl-2-oxoglutarate = 2 pyruvate</text>
        <dbReference type="Rhea" id="RHEA:22748"/>
        <dbReference type="ChEBI" id="CHEBI:15361"/>
        <dbReference type="ChEBI" id="CHEBI:58276"/>
        <dbReference type="EC" id="4.1.3.17"/>
    </reaction>
</comment>
<comment type="function">
    <text evidence="8">Catalyzes the aldol cleavage of 4-hydroxy-4-methyl-2-oxoglutarate (HMG) into 2 molecules of pyruvate. Also contains a secondary oxaloacetate (OAA) decarboxylase activity due to the common pyruvate enolate transition state formed following C-C bond cleavage in the retro-aldol and decarboxylation reactions.</text>
</comment>
<organism evidence="14 15">
    <name type="scientific">Paenibacillus aceris</name>
    <dbReference type="NCBI Taxonomy" id="869555"/>
    <lineage>
        <taxon>Bacteria</taxon>
        <taxon>Bacillati</taxon>
        <taxon>Bacillota</taxon>
        <taxon>Bacilli</taxon>
        <taxon>Bacillales</taxon>
        <taxon>Paenibacillaceae</taxon>
        <taxon>Paenibacillus</taxon>
    </lineage>
</organism>
<evidence type="ECO:0000256" key="6">
    <source>
        <dbReference type="ARBA" id="ARBA00012947"/>
    </source>
</evidence>
<dbReference type="CDD" id="cd16841">
    <property type="entry name" value="RraA_family"/>
    <property type="match status" value="1"/>
</dbReference>
<comment type="subunit">
    <text evidence="4">Homotrimer.</text>
</comment>
<protein>
    <recommendedName>
        <fullName evidence="7">Putative 4-hydroxy-4-methyl-2-oxoglutarate aldolase</fullName>
        <ecNumber evidence="6">4.1.1.112</ecNumber>
        <ecNumber evidence="5">4.1.3.17</ecNumber>
    </recommendedName>
    <alternativeName>
        <fullName evidence="11">Oxaloacetate decarboxylase</fullName>
    </alternativeName>
    <alternativeName>
        <fullName evidence="9">Regulator of ribonuclease activity homolog</fullName>
    </alternativeName>
    <alternativeName>
        <fullName evidence="10">RraA-like protein</fullName>
    </alternativeName>
</protein>
<evidence type="ECO:0000256" key="8">
    <source>
        <dbReference type="ARBA" id="ARBA00025046"/>
    </source>
</evidence>
<evidence type="ECO:0000256" key="7">
    <source>
        <dbReference type="ARBA" id="ARBA00016549"/>
    </source>
</evidence>
<evidence type="ECO:0000256" key="13">
    <source>
        <dbReference type="PROSITE-ProRule" id="PRU00182"/>
    </source>
</evidence>
<evidence type="ECO:0000256" key="10">
    <source>
        <dbReference type="ARBA" id="ARBA00030169"/>
    </source>
</evidence>
<dbReference type="PANTHER" id="PTHR33254:SF4">
    <property type="entry name" value="4-HYDROXY-4-METHYL-2-OXOGLUTARATE ALDOLASE 3-RELATED"/>
    <property type="match status" value="1"/>
</dbReference>
<dbReference type="InterPro" id="IPR005493">
    <property type="entry name" value="RraA/RraA-like"/>
</dbReference>
<evidence type="ECO:0000256" key="2">
    <source>
        <dbReference type="ARBA" id="ARBA00001968"/>
    </source>
</evidence>
<dbReference type="PROSITE" id="PS50889">
    <property type="entry name" value="S4"/>
    <property type="match status" value="1"/>
</dbReference>
<dbReference type="RefSeq" id="WP_240159454.1">
    <property type="nucleotide sequence ID" value="NZ_JAAOZR010000002.1"/>
</dbReference>